<dbReference type="InterPro" id="IPR029052">
    <property type="entry name" value="Metallo-depent_PP-like"/>
</dbReference>
<comment type="caution">
    <text evidence="2">The sequence shown here is derived from an EMBL/GenBank/DDBJ whole genome shotgun (WGS) entry which is preliminary data.</text>
</comment>
<accession>A0AAE0BZW5</accession>
<dbReference type="AlphaFoldDB" id="A0AAE0BZW5"/>
<gene>
    <name evidence="2" type="ORF">CYMTET_45491</name>
</gene>
<keyword evidence="3" id="KW-1185">Reference proteome</keyword>
<evidence type="ECO:0000313" key="3">
    <source>
        <dbReference type="Proteomes" id="UP001190700"/>
    </source>
</evidence>
<reference evidence="2 3" key="1">
    <citation type="journal article" date="2015" name="Genome Biol. Evol.">
        <title>Comparative Genomics of a Bacterivorous Green Alga Reveals Evolutionary Causalities and Consequences of Phago-Mixotrophic Mode of Nutrition.</title>
        <authorList>
            <person name="Burns J.A."/>
            <person name="Paasch A."/>
            <person name="Narechania A."/>
            <person name="Kim E."/>
        </authorList>
    </citation>
    <scope>NUCLEOTIDE SEQUENCE [LARGE SCALE GENOMIC DNA]</scope>
    <source>
        <strain evidence="2 3">PLY_AMNH</strain>
    </source>
</reference>
<dbReference type="Gene3D" id="3.60.21.10">
    <property type="match status" value="1"/>
</dbReference>
<evidence type="ECO:0000256" key="1">
    <source>
        <dbReference type="SAM" id="MobiDB-lite"/>
    </source>
</evidence>
<proteinExistence type="predicted"/>
<dbReference type="Proteomes" id="UP001190700">
    <property type="component" value="Unassembled WGS sequence"/>
</dbReference>
<evidence type="ECO:0000313" key="2">
    <source>
        <dbReference type="EMBL" id="KAK3244920.1"/>
    </source>
</evidence>
<name>A0AAE0BZW5_9CHLO</name>
<organism evidence="2 3">
    <name type="scientific">Cymbomonas tetramitiformis</name>
    <dbReference type="NCBI Taxonomy" id="36881"/>
    <lineage>
        <taxon>Eukaryota</taxon>
        <taxon>Viridiplantae</taxon>
        <taxon>Chlorophyta</taxon>
        <taxon>Pyramimonadophyceae</taxon>
        <taxon>Pyramimonadales</taxon>
        <taxon>Pyramimonadaceae</taxon>
        <taxon>Cymbomonas</taxon>
    </lineage>
</organism>
<protein>
    <submittedName>
        <fullName evidence="2">Uncharacterized protein</fullName>
    </submittedName>
</protein>
<dbReference type="EMBL" id="LGRX02031222">
    <property type="protein sequence ID" value="KAK3244920.1"/>
    <property type="molecule type" value="Genomic_DNA"/>
</dbReference>
<feature type="region of interest" description="Disordered" evidence="1">
    <location>
        <begin position="1"/>
        <end position="23"/>
    </location>
</feature>
<sequence>MISLEVDAGSKVSHAALREQGPRAAEAMRAELLKPGSTFAKQLAQNPTVLQVGDTLFAHAGILPEHGAPFTPNRPRPS</sequence>